<dbReference type="Gene3D" id="1.10.357.10">
    <property type="entry name" value="Tetracycline Repressor, domain 2"/>
    <property type="match status" value="1"/>
</dbReference>
<keyword evidence="5" id="KW-1185">Reference proteome</keyword>
<dbReference type="GO" id="GO:0003700">
    <property type="term" value="F:DNA-binding transcription factor activity"/>
    <property type="evidence" value="ECO:0007669"/>
    <property type="project" value="TreeGrafter"/>
</dbReference>
<keyword evidence="1 2" id="KW-0238">DNA-binding</keyword>
<accession>A0A840NS37</accession>
<evidence type="ECO:0000313" key="4">
    <source>
        <dbReference type="EMBL" id="MBB5071962.1"/>
    </source>
</evidence>
<dbReference type="PANTHER" id="PTHR30055">
    <property type="entry name" value="HTH-TYPE TRANSCRIPTIONAL REGULATOR RUTR"/>
    <property type="match status" value="1"/>
</dbReference>
<dbReference type="EMBL" id="JACHIV010000001">
    <property type="protein sequence ID" value="MBB5071962.1"/>
    <property type="molecule type" value="Genomic_DNA"/>
</dbReference>
<dbReference type="InterPro" id="IPR009057">
    <property type="entry name" value="Homeodomain-like_sf"/>
</dbReference>
<feature type="domain" description="HTH tetR-type" evidence="3">
    <location>
        <begin position="11"/>
        <end position="71"/>
    </location>
</feature>
<dbReference type="InterPro" id="IPR001647">
    <property type="entry name" value="HTH_TetR"/>
</dbReference>
<dbReference type="RefSeq" id="WP_184482916.1">
    <property type="nucleotide sequence ID" value="NZ_JACHIV010000001.1"/>
</dbReference>
<dbReference type="SUPFAM" id="SSF46689">
    <property type="entry name" value="Homeodomain-like"/>
    <property type="match status" value="1"/>
</dbReference>
<dbReference type="AlphaFoldDB" id="A0A840NS37"/>
<name>A0A840NS37_9PSEU</name>
<reference evidence="4 5" key="1">
    <citation type="submission" date="2020-08" db="EMBL/GenBank/DDBJ databases">
        <title>Sequencing the genomes of 1000 actinobacteria strains.</title>
        <authorList>
            <person name="Klenk H.-P."/>
        </authorList>
    </citation>
    <scope>NUCLEOTIDE SEQUENCE [LARGE SCALE GENOMIC DNA]</scope>
    <source>
        <strain evidence="4 5">DSM 45582</strain>
    </source>
</reference>
<evidence type="ECO:0000313" key="5">
    <source>
        <dbReference type="Proteomes" id="UP000580474"/>
    </source>
</evidence>
<dbReference type="InterPro" id="IPR050109">
    <property type="entry name" value="HTH-type_TetR-like_transc_reg"/>
</dbReference>
<feature type="DNA-binding region" description="H-T-H motif" evidence="2">
    <location>
        <begin position="34"/>
        <end position="53"/>
    </location>
</feature>
<proteinExistence type="predicted"/>
<dbReference type="PROSITE" id="PS50977">
    <property type="entry name" value="HTH_TETR_2"/>
    <property type="match status" value="1"/>
</dbReference>
<dbReference type="PANTHER" id="PTHR30055:SF226">
    <property type="entry name" value="HTH-TYPE TRANSCRIPTIONAL REGULATOR PKSA"/>
    <property type="match status" value="1"/>
</dbReference>
<sequence>MPRNRRPVPKEQRRDELVAAAAELFVLDGYEATSMSRLAKQAEVTPNTLYWYFRDKDELLVAVAERYLRALLHEHASLADRPLAEQFLWLVERLRPVRHLVSTVHSRVAVSDAVRSWHDSFHRTFEEIFERRLTSPFAAEHRAGEVAAATFALEGAITHDLDDTTTRRLCEITADRLHHAAALNPATSANP</sequence>
<comment type="caution">
    <text evidence="4">The sequence shown here is derived from an EMBL/GenBank/DDBJ whole genome shotgun (WGS) entry which is preliminary data.</text>
</comment>
<dbReference type="GO" id="GO:0000976">
    <property type="term" value="F:transcription cis-regulatory region binding"/>
    <property type="evidence" value="ECO:0007669"/>
    <property type="project" value="TreeGrafter"/>
</dbReference>
<protein>
    <submittedName>
        <fullName evidence="4">AcrR family transcriptional regulator</fullName>
    </submittedName>
</protein>
<dbReference type="Pfam" id="PF00440">
    <property type="entry name" value="TetR_N"/>
    <property type="match status" value="1"/>
</dbReference>
<evidence type="ECO:0000259" key="3">
    <source>
        <dbReference type="PROSITE" id="PS50977"/>
    </source>
</evidence>
<gene>
    <name evidence="4" type="ORF">BJ969_005050</name>
</gene>
<evidence type="ECO:0000256" key="1">
    <source>
        <dbReference type="ARBA" id="ARBA00023125"/>
    </source>
</evidence>
<evidence type="ECO:0000256" key="2">
    <source>
        <dbReference type="PROSITE-ProRule" id="PRU00335"/>
    </source>
</evidence>
<organism evidence="4 5">
    <name type="scientific">Saccharopolyspora gloriosae</name>
    <dbReference type="NCBI Taxonomy" id="455344"/>
    <lineage>
        <taxon>Bacteria</taxon>
        <taxon>Bacillati</taxon>
        <taxon>Actinomycetota</taxon>
        <taxon>Actinomycetes</taxon>
        <taxon>Pseudonocardiales</taxon>
        <taxon>Pseudonocardiaceae</taxon>
        <taxon>Saccharopolyspora</taxon>
    </lineage>
</organism>
<dbReference type="Proteomes" id="UP000580474">
    <property type="component" value="Unassembled WGS sequence"/>
</dbReference>
<dbReference type="PRINTS" id="PR00455">
    <property type="entry name" value="HTHTETR"/>
</dbReference>